<dbReference type="CDD" id="cd11338">
    <property type="entry name" value="AmyAc_CMD"/>
    <property type="match status" value="1"/>
</dbReference>
<keyword evidence="4" id="KW-0812">Transmembrane</keyword>
<comment type="caution">
    <text evidence="6">The sequence shown here is derived from an EMBL/GenBank/DDBJ whole genome shotgun (WGS) entry which is preliminary data.</text>
</comment>
<dbReference type="InterPro" id="IPR013780">
    <property type="entry name" value="Glyco_hydro_b"/>
</dbReference>
<dbReference type="InterPro" id="IPR006047">
    <property type="entry name" value="GH13_cat_dom"/>
</dbReference>
<keyword evidence="2" id="KW-0326">Glycosidase</keyword>
<dbReference type="EMBL" id="JANCYU010000023">
    <property type="protein sequence ID" value="KAK4524459.1"/>
    <property type="molecule type" value="Genomic_DNA"/>
</dbReference>
<dbReference type="InterPro" id="IPR004185">
    <property type="entry name" value="Glyco_hydro_13_lg-like_dom"/>
</dbReference>
<dbReference type="PANTHER" id="PTHR10357">
    <property type="entry name" value="ALPHA-AMYLASE FAMILY MEMBER"/>
    <property type="match status" value="1"/>
</dbReference>
<dbReference type="AlphaFoldDB" id="A0AAV9IAT3"/>
<dbReference type="InterPro" id="IPR017853">
    <property type="entry name" value="GH"/>
</dbReference>
<gene>
    <name evidence="6" type="ORF">GAYE_SCF03G2360</name>
</gene>
<reference evidence="6 7" key="1">
    <citation type="submission" date="2022-07" db="EMBL/GenBank/DDBJ databases">
        <title>Genome-wide signatures of adaptation to extreme environments.</title>
        <authorList>
            <person name="Cho C.H."/>
            <person name="Yoon H.S."/>
        </authorList>
    </citation>
    <scope>NUCLEOTIDE SEQUENCE [LARGE SCALE GENOMIC DNA]</scope>
    <source>
        <strain evidence="6 7">108.79 E11</strain>
    </source>
</reference>
<dbReference type="SUPFAM" id="SSF81296">
    <property type="entry name" value="E set domains"/>
    <property type="match status" value="1"/>
</dbReference>
<keyword evidence="4" id="KW-0472">Membrane</keyword>
<evidence type="ECO:0000313" key="7">
    <source>
        <dbReference type="Proteomes" id="UP001300502"/>
    </source>
</evidence>
<evidence type="ECO:0000313" key="6">
    <source>
        <dbReference type="EMBL" id="KAK4524459.1"/>
    </source>
</evidence>
<proteinExistence type="predicted"/>
<evidence type="ECO:0000259" key="5">
    <source>
        <dbReference type="SMART" id="SM00642"/>
    </source>
</evidence>
<evidence type="ECO:0000256" key="4">
    <source>
        <dbReference type="SAM" id="Phobius"/>
    </source>
</evidence>
<feature type="domain" description="Glycosyl hydrolase family 13 catalytic" evidence="5">
    <location>
        <begin position="192"/>
        <end position="644"/>
    </location>
</feature>
<feature type="region of interest" description="Disordered" evidence="3">
    <location>
        <begin position="843"/>
        <end position="870"/>
    </location>
</feature>
<dbReference type="Gene3D" id="2.60.40.10">
    <property type="entry name" value="Immunoglobulins"/>
    <property type="match status" value="1"/>
</dbReference>
<organism evidence="6 7">
    <name type="scientific">Galdieria yellowstonensis</name>
    <dbReference type="NCBI Taxonomy" id="3028027"/>
    <lineage>
        <taxon>Eukaryota</taxon>
        <taxon>Rhodophyta</taxon>
        <taxon>Bangiophyceae</taxon>
        <taxon>Galdieriales</taxon>
        <taxon>Galdieriaceae</taxon>
        <taxon>Galdieria</taxon>
    </lineage>
</organism>
<dbReference type="PANTHER" id="PTHR10357:SF210">
    <property type="entry name" value="MALTODEXTRIN GLUCOSIDASE"/>
    <property type="match status" value="1"/>
</dbReference>
<keyword evidence="7" id="KW-1185">Reference proteome</keyword>
<dbReference type="SMART" id="SM00642">
    <property type="entry name" value="Aamy"/>
    <property type="match status" value="1"/>
</dbReference>
<keyword evidence="4" id="KW-1133">Transmembrane helix</keyword>
<sequence length="1027" mass="117885">MIKANVYYYLTRLVPWIGSGLLVGLLYWFWIANGTNNHGRNAQLPPGAATGAVLHNCRDPLFRDPTGPVPRGSEFLVRLRAAAGELTGAQVIFYNSGRQQEQLVPMNLTTGNAKYDWWEATLSAGPIEGLLFYAFRCLWEQGEFFYVYENKPFGVGTARTDFGAWESRWSLAVYSPEFQTPNWVKEAVAFYHIFPDRFRNGNLSNDPNNQTTFCYGRPIFQHQAWNELPYDPTIPNSPFQYAYENQYYGGDLKGILDKLDYLIDLGIDVIYLMPIFQSPSCHGYDTSSWETVEERLGDNALFEHLVQVAHSRGLHVLLDGVFGTSSSDSKYFDRFRRYYPPVKGACAFPDSPYHSWYQFIPSKDGPCYDHLWYESWWSVYENLPALVTYRREVQDFFFRANDSIAKRWCRIADGFRLDSPQQISHEYWSGFRTAVKQVKPDAFIVGEAWHWTGDYINHGFEWDSTTNYQLMTFVLSFWRDNQYFDNDHIWGQNDPVSPMSPSQFIYTIEQLSDLYAPEAWYSMLNMLSSHDTSRALFVLDHQAQKNDPTIFHDNYDWSDALARLRGAFSLLMTLAGVPMIYYGDEVGLVGPQNLGVTQLWEDDPYCRLSFPWLDASGTPWALHLRTEQGQNITRNHVKWLLKARKEIRALRTGALQPLVTDDSRGILVLLRGDPRTTDIAIVAINRGRAGWKKRQQIRVNIRSINLPEGLALYDFMGQVKERIISNPKDGYIRFNLDPWETCILIPEDTNAWRRALERRPPALTGLLATVRYKPNITVALQWDPVAPRADGTERKVTYLISRSLFPTRGFEVVGETWDTQWNDIVDSFLAGEETQVVIDEGTFEDTSSDNSPPSPEETPSNNQSSPWLSDQGYPGILFPRKWSPSHARIRLATDLDKNENKVIPSNAKHSQDNRKLFMSWIRKNANSENNPLGKERTIYYKVAAMDLETKLVGDDSSNNPLSVQVPFTNKNEEPSKKVIWNASTLSWLLSVVLVSSLVLWFIVRQIISTRIVSEEHTPLMGAIRSQN</sequence>
<dbReference type="InterPro" id="IPR013783">
    <property type="entry name" value="Ig-like_fold"/>
</dbReference>
<evidence type="ECO:0000256" key="1">
    <source>
        <dbReference type="ARBA" id="ARBA00022801"/>
    </source>
</evidence>
<dbReference type="Gene3D" id="2.60.40.1180">
    <property type="entry name" value="Golgi alpha-mannosidase II"/>
    <property type="match status" value="1"/>
</dbReference>
<keyword evidence="1" id="KW-0378">Hydrolase</keyword>
<dbReference type="GO" id="GO:0005975">
    <property type="term" value="P:carbohydrate metabolic process"/>
    <property type="evidence" value="ECO:0007669"/>
    <property type="project" value="InterPro"/>
</dbReference>
<evidence type="ECO:0000256" key="2">
    <source>
        <dbReference type="ARBA" id="ARBA00023295"/>
    </source>
</evidence>
<name>A0AAV9IAT3_9RHOD</name>
<dbReference type="Gene3D" id="3.20.20.80">
    <property type="entry name" value="Glycosidases"/>
    <property type="match status" value="1"/>
</dbReference>
<dbReference type="Proteomes" id="UP001300502">
    <property type="component" value="Unassembled WGS sequence"/>
</dbReference>
<dbReference type="Pfam" id="PF00128">
    <property type="entry name" value="Alpha-amylase"/>
    <property type="match status" value="1"/>
</dbReference>
<evidence type="ECO:0000256" key="3">
    <source>
        <dbReference type="SAM" id="MobiDB-lite"/>
    </source>
</evidence>
<accession>A0AAV9IAT3</accession>
<protein>
    <recommendedName>
        <fullName evidence="5">Glycosyl hydrolase family 13 catalytic domain-containing protein</fullName>
    </recommendedName>
</protein>
<dbReference type="CDD" id="cd02857">
    <property type="entry name" value="E_set_CDase_PDE_N"/>
    <property type="match status" value="1"/>
</dbReference>
<dbReference type="GO" id="GO:0004553">
    <property type="term" value="F:hydrolase activity, hydrolyzing O-glycosyl compounds"/>
    <property type="evidence" value="ECO:0007669"/>
    <property type="project" value="InterPro"/>
</dbReference>
<dbReference type="InterPro" id="IPR014756">
    <property type="entry name" value="Ig_E-set"/>
</dbReference>
<feature type="transmembrane region" description="Helical" evidence="4">
    <location>
        <begin position="978"/>
        <end position="1003"/>
    </location>
</feature>
<dbReference type="SUPFAM" id="SSF51445">
    <property type="entry name" value="(Trans)glycosidases"/>
    <property type="match status" value="1"/>
</dbReference>
<feature type="transmembrane region" description="Helical" evidence="4">
    <location>
        <begin position="7"/>
        <end position="30"/>
    </location>
</feature>
<feature type="compositionally biased region" description="Low complexity" evidence="3">
    <location>
        <begin position="848"/>
        <end position="866"/>
    </location>
</feature>